<dbReference type="EMBL" id="AY038186">
    <property type="protein sequence ID" value="AAK73311.1"/>
    <property type="molecule type" value="Genomic_DNA"/>
</dbReference>
<evidence type="ECO:0000313" key="2">
    <source>
        <dbReference type="EMBL" id="AAK73311.1"/>
    </source>
</evidence>
<keyword evidence="1" id="KW-1133">Transmembrane helix</keyword>
<accession>Q939E7</accession>
<dbReference type="AlphaFoldDB" id="Q939E7"/>
<sequence>MTWMSKYIVAAAPPAFFFALWKLGVFSYHYFECQGNIKNLAPCYAGGFDLLPWLGFGMFWSPILFWLSLPISAFFLIDTGAKHIGSKRGVQ</sequence>
<keyword evidence="1" id="KW-0472">Membrane</keyword>
<protein>
    <submittedName>
        <fullName evidence="2">Ypar26</fullName>
    </submittedName>
</protein>
<feature type="transmembrane region" description="Helical" evidence="1">
    <location>
        <begin position="51"/>
        <end position="77"/>
    </location>
</feature>
<organism evidence="2">
    <name type="scientific">Aquipseudomonas alcaligenes</name>
    <name type="common">Pseudomonas alcaligenes</name>
    <dbReference type="NCBI Taxonomy" id="43263"/>
    <lineage>
        <taxon>Bacteria</taxon>
        <taxon>Pseudomonadati</taxon>
        <taxon>Pseudomonadota</taxon>
        <taxon>Gammaproteobacteria</taxon>
        <taxon>Pseudomonadales</taxon>
        <taxon>Pseudomonadaceae</taxon>
        <taxon>Aquipseudomonas</taxon>
    </lineage>
</organism>
<feature type="transmembrane region" description="Helical" evidence="1">
    <location>
        <begin position="7"/>
        <end position="31"/>
    </location>
</feature>
<keyword evidence="1" id="KW-0812">Transmembrane</keyword>
<reference evidence="2" key="1">
    <citation type="journal article" date="2001" name="Mol. Microbiol.">
        <title>Discovery and distribution of super-integrons among pseudomonads.</title>
        <authorList>
            <person name="Vaisvila R."/>
            <person name="Morgan R.D."/>
            <person name="Posfai J."/>
            <person name="Raleigh E.A."/>
        </authorList>
    </citation>
    <scope>NUCLEOTIDE SEQUENCE</scope>
    <source>
        <strain evidence="2">ATCC 55044</strain>
    </source>
</reference>
<name>Q939E7_AQUAC</name>
<evidence type="ECO:0000256" key="1">
    <source>
        <dbReference type="SAM" id="Phobius"/>
    </source>
</evidence>
<proteinExistence type="predicted"/>